<evidence type="ECO:0000256" key="3">
    <source>
        <dbReference type="ARBA" id="ARBA00004496"/>
    </source>
</evidence>
<gene>
    <name evidence="16 18" type="primary">murB</name>
    <name evidence="18" type="ORF">EUBHAL_02301</name>
</gene>
<protein>
    <recommendedName>
        <fullName evidence="16">UDP-N-acetylenolpyruvoylglucosamine reductase</fullName>
        <ecNumber evidence="16">1.3.1.98</ecNumber>
    </recommendedName>
    <alternativeName>
        <fullName evidence="16">UDP-N-acetylmuramate dehydrogenase</fullName>
    </alternativeName>
</protein>
<feature type="domain" description="FAD-binding PCMH-type" evidence="17">
    <location>
        <begin position="97"/>
        <end position="263"/>
    </location>
</feature>
<dbReference type="SUPFAM" id="SSF56176">
    <property type="entry name" value="FAD-binding/transporter-associated domain-like"/>
    <property type="match status" value="1"/>
</dbReference>
<dbReference type="GO" id="GO:0009252">
    <property type="term" value="P:peptidoglycan biosynthetic process"/>
    <property type="evidence" value="ECO:0007669"/>
    <property type="project" value="UniProtKB-UniRule"/>
</dbReference>
<name>C0EY00_9FIRM</name>
<evidence type="ECO:0000256" key="13">
    <source>
        <dbReference type="ARBA" id="ARBA00023306"/>
    </source>
</evidence>
<evidence type="ECO:0000256" key="9">
    <source>
        <dbReference type="ARBA" id="ARBA00022857"/>
    </source>
</evidence>
<dbReference type="UniPathway" id="UPA00219"/>
<dbReference type="GO" id="GO:0071949">
    <property type="term" value="F:FAD binding"/>
    <property type="evidence" value="ECO:0007669"/>
    <property type="project" value="InterPro"/>
</dbReference>
<comment type="similarity">
    <text evidence="16">Belongs to the MurB family.</text>
</comment>
<dbReference type="PROSITE" id="PS51387">
    <property type="entry name" value="FAD_PCMH"/>
    <property type="match status" value="1"/>
</dbReference>
<dbReference type="GO" id="GO:0071555">
    <property type="term" value="P:cell wall organization"/>
    <property type="evidence" value="ECO:0007669"/>
    <property type="project" value="UniProtKB-KW"/>
</dbReference>
<comment type="catalytic activity">
    <reaction evidence="15 16">
        <text>UDP-N-acetyl-alpha-D-muramate + NADP(+) = UDP-N-acetyl-3-O-(1-carboxyvinyl)-alpha-D-glucosamine + NADPH + H(+)</text>
        <dbReference type="Rhea" id="RHEA:12248"/>
        <dbReference type="ChEBI" id="CHEBI:15378"/>
        <dbReference type="ChEBI" id="CHEBI:57783"/>
        <dbReference type="ChEBI" id="CHEBI:58349"/>
        <dbReference type="ChEBI" id="CHEBI:68483"/>
        <dbReference type="ChEBI" id="CHEBI:70757"/>
        <dbReference type="EC" id="1.3.1.98"/>
    </reaction>
</comment>
<keyword evidence="8 16" id="KW-0274">FAD</keyword>
<dbReference type="InterPro" id="IPR036635">
    <property type="entry name" value="MurB_C_sf"/>
</dbReference>
<keyword evidence="11 16" id="KW-0573">Peptidoglycan synthesis</keyword>
<keyword evidence="7 16" id="KW-0285">Flavoprotein</keyword>
<dbReference type="Pfam" id="PF01565">
    <property type="entry name" value="FAD_binding_4"/>
    <property type="match status" value="1"/>
</dbReference>
<reference evidence="18 19" key="1">
    <citation type="submission" date="2009-01" db="EMBL/GenBank/DDBJ databases">
        <authorList>
            <person name="Fulton L."/>
            <person name="Clifton S."/>
            <person name="Fulton B."/>
            <person name="Xu J."/>
            <person name="Minx P."/>
            <person name="Pepin K.H."/>
            <person name="Johnson M."/>
            <person name="Bhonagiri V."/>
            <person name="Nash W.E."/>
            <person name="Mardis E.R."/>
            <person name="Wilson R.K."/>
        </authorList>
    </citation>
    <scope>NUCLEOTIDE SEQUENCE [LARGE SCALE GENOMIC DNA]</scope>
    <source>
        <strain evidence="18 19">DSM 3353</strain>
    </source>
</reference>
<dbReference type="EMBL" id="ACEP01000101">
    <property type="protein sequence ID" value="EEG35841.1"/>
    <property type="molecule type" value="Genomic_DNA"/>
</dbReference>
<dbReference type="GO" id="GO:0005829">
    <property type="term" value="C:cytosol"/>
    <property type="evidence" value="ECO:0007669"/>
    <property type="project" value="TreeGrafter"/>
</dbReference>
<dbReference type="InterPro" id="IPR003170">
    <property type="entry name" value="MurB"/>
</dbReference>
<dbReference type="NCBIfam" id="TIGR00179">
    <property type="entry name" value="murB"/>
    <property type="match status" value="1"/>
</dbReference>
<evidence type="ECO:0000256" key="2">
    <source>
        <dbReference type="ARBA" id="ARBA00003921"/>
    </source>
</evidence>
<sequence length="375" mass="41353">MFWEITKILAFFGTLSKGSEKAPFYFVFFPHCTSPRFRVSYSMYLNIGCNYIVVLSVLDRRYIGDIMNKEFLQNLREQIKAGTVTEQEPMNKHTSFAIGGPADVFVQPATREEIRSAVYCAKEAGIPFFVMGNGSNLLVSDEGFRGMIIQIGKNFQAISVKDTVIEVQAGALLSRTARAAWNAGLTGFEFAAGIPGSVGGAVAMNAGAYGGEVKDVLLDAEVLTQEGEFLTLTGEELDLSYRHSCIFEKNYVVLSARFSFEKGESDKIKARMDELAKARREKQPLEFPSAGSTFKRPEGYFAGKLIQDAGLKGYTVGGAQVSEKHSGFVVNRGGATAEEVAFLIKQVQKKVMKQFNVMMQPEVRFVGFADTEVRE</sequence>
<comment type="caution">
    <text evidence="18">The sequence shown here is derived from an EMBL/GenBank/DDBJ whole genome shotgun (WGS) entry which is preliminary data.</text>
</comment>
<evidence type="ECO:0000259" key="17">
    <source>
        <dbReference type="PROSITE" id="PS51387"/>
    </source>
</evidence>
<dbReference type="InterPro" id="IPR011601">
    <property type="entry name" value="MurB_C"/>
</dbReference>
<comment type="cofactor">
    <cofactor evidence="1 16">
        <name>FAD</name>
        <dbReference type="ChEBI" id="CHEBI:57692"/>
    </cofactor>
</comment>
<proteinExistence type="inferred from homology"/>
<dbReference type="eggNOG" id="COG0812">
    <property type="taxonomic scope" value="Bacteria"/>
</dbReference>
<dbReference type="PANTHER" id="PTHR21071">
    <property type="entry name" value="UDP-N-ACETYLENOLPYRUVOYLGLUCOSAMINE REDUCTASE"/>
    <property type="match status" value="1"/>
</dbReference>
<dbReference type="Proteomes" id="UP000003174">
    <property type="component" value="Unassembled WGS sequence"/>
</dbReference>
<reference evidence="18 19" key="2">
    <citation type="submission" date="2009-02" db="EMBL/GenBank/DDBJ databases">
        <title>Draft genome sequence of Eubacterium hallii (DSM 3353).</title>
        <authorList>
            <person name="Sudarsanam P."/>
            <person name="Ley R."/>
            <person name="Guruge J."/>
            <person name="Turnbaugh P.J."/>
            <person name="Mahowald M."/>
            <person name="Liep D."/>
            <person name="Gordon J."/>
        </authorList>
    </citation>
    <scope>NUCLEOTIDE SEQUENCE [LARGE SCALE GENOMIC DNA]</scope>
    <source>
        <strain evidence="18 19">DSM 3353</strain>
    </source>
</reference>
<dbReference type="InterPro" id="IPR006094">
    <property type="entry name" value="Oxid_FAD_bind_N"/>
</dbReference>
<evidence type="ECO:0000256" key="7">
    <source>
        <dbReference type="ARBA" id="ARBA00022630"/>
    </source>
</evidence>
<keyword evidence="10 16" id="KW-0133">Cell shape</keyword>
<dbReference type="InterPro" id="IPR016169">
    <property type="entry name" value="FAD-bd_PCMH_sub2"/>
</dbReference>
<evidence type="ECO:0000256" key="15">
    <source>
        <dbReference type="ARBA" id="ARBA00048914"/>
    </source>
</evidence>
<comment type="function">
    <text evidence="2 16">Cell wall formation.</text>
</comment>
<evidence type="ECO:0000256" key="5">
    <source>
        <dbReference type="ARBA" id="ARBA00022490"/>
    </source>
</evidence>
<dbReference type="InterPro" id="IPR016166">
    <property type="entry name" value="FAD-bd_PCMH"/>
</dbReference>
<keyword evidence="6 16" id="KW-0132">Cell division</keyword>
<evidence type="ECO:0000256" key="6">
    <source>
        <dbReference type="ARBA" id="ARBA00022618"/>
    </source>
</evidence>
<dbReference type="AlphaFoldDB" id="C0EY00"/>
<organism evidence="18 19">
    <name type="scientific">Anaerobutyricum hallii DSM 3353</name>
    <dbReference type="NCBI Taxonomy" id="411469"/>
    <lineage>
        <taxon>Bacteria</taxon>
        <taxon>Bacillati</taxon>
        <taxon>Bacillota</taxon>
        <taxon>Clostridia</taxon>
        <taxon>Lachnospirales</taxon>
        <taxon>Lachnospiraceae</taxon>
        <taxon>Anaerobutyricum</taxon>
    </lineage>
</organism>
<dbReference type="SUPFAM" id="SSF56194">
    <property type="entry name" value="Uridine diphospho-N-Acetylenolpyruvylglucosamine reductase, MurB, C-terminal domain"/>
    <property type="match status" value="1"/>
</dbReference>
<evidence type="ECO:0000256" key="8">
    <source>
        <dbReference type="ARBA" id="ARBA00022827"/>
    </source>
</evidence>
<dbReference type="InterPro" id="IPR036318">
    <property type="entry name" value="FAD-bd_PCMH-like_sf"/>
</dbReference>
<evidence type="ECO:0000256" key="10">
    <source>
        <dbReference type="ARBA" id="ARBA00022960"/>
    </source>
</evidence>
<comment type="pathway">
    <text evidence="4 16">Cell wall biogenesis; peptidoglycan biosynthesis.</text>
</comment>
<evidence type="ECO:0000313" key="19">
    <source>
        <dbReference type="Proteomes" id="UP000003174"/>
    </source>
</evidence>
<dbReference type="GO" id="GO:0008762">
    <property type="term" value="F:UDP-N-acetylmuramate dehydrogenase activity"/>
    <property type="evidence" value="ECO:0007669"/>
    <property type="project" value="UniProtKB-UniRule"/>
</dbReference>
<evidence type="ECO:0000256" key="14">
    <source>
        <dbReference type="ARBA" id="ARBA00023316"/>
    </source>
</evidence>
<keyword evidence="9 16" id="KW-0521">NADP</keyword>
<keyword evidence="13 16" id="KW-0131">Cell cycle</keyword>
<evidence type="ECO:0000256" key="16">
    <source>
        <dbReference type="HAMAP-Rule" id="MF_00037"/>
    </source>
</evidence>
<evidence type="ECO:0000256" key="11">
    <source>
        <dbReference type="ARBA" id="ARBA00022984"/>
    </source>
</evidence>
<dbReference type="Pfam" id="PF02873">
    <property type="entry name" value="MurB_C"/>
    <property type="match status" value="1"/>
</dbReference>
<dbReference type="NCBIfam" id="NF010480">
    <property type="entry name" value="PRK13905.1"/>
    <property type="match status" value="1"/>
</dbReference>
<comment type="subcellular location">
    <subcellularLocation>
        <location evidence="3 16">Cytoplasm</location>
    </subcellularLocation>
</comment>
<evidence type="ECO:0000256" key="4">
    <source>
        <dbReference type="ARBA" id="ARBA00004752"/>
    </source>
</evidence>
<feature type="active site" description="Proton donor" evidence="16">
    <location>
        <position position="292"/>
    </location>
</feature>
<accession>C0EY00</accession>
<dbReference type="HAMAP" id="MF_00037">
    <property type="entry name" value="MurB"/>
    <property type="match status" value="1"/>
</dbReference>
<keyword evidence="12 16" id="KW-0560">Oxidoreductase</keyword>
<evidence type="ECO:0000313" key="18">
    <source>
        <dbReference type="EMBL" id="EEG35841.1"/>
    </source>
</evidence>
<evidence type="ECO:0000256" key="12">
    <source>
        <dbReference type="ARBA" id="ARBA00023002"/>
    </source>
</evidence>
<feature type="active site" evidence="16">
    <location>
        <position position="362"/>
    </location>
</feature>
<dbReference type="Gene3D" id="3.30.465.10">
    <property type="match status" value="1"/>
</dbReference>
<dbReference type="Gene3D" id="3.90.78.10">
    <property type="entry name" value="UDP-N-acetylenolpyruvoylglucosamine reductase, C-terminal domain"/>
    <property type="match status" value="1"/>
</dbReference>
<keyword evidence="14 16" id="KW-0961">Cell wall biogenesis/degradation</keyword>
<keyword evidence="5 16" id="KW-0963">Cytoplasm</keyword>
<evidence type="ECO:0000256" key="1">
    <source>
        <dbReference type="ARBA" id="ARBA00001974"/>
    </source>
</evidence>
<feature type="active site" evidence="16">
    <location>
        <position position="242"/>
    </location>
</feature>
<dbReference type="GO" id="GO:0051301">
    <property type="term" value="P:cell division"/>
    <property type="evidence" value="ECO:0007669"/>
    <property type="project" value="UniProtKB-KW"/>
</dbReference>
<dbReference type="PANTHER" id="PTHR21071:SF4">
    <property type="entry name" value="UDP-N-ACETYLENOLPYRUVOYLGLUCOSAMINE REDUCTASE"/>
    <property type="match status" value="1"/>
</dbReference>
<dbReference type="EC" id="1.3.1.98" evidence="16"/>
<dbReference type="InterPro" id="IPR016167">
    <property type="entry name" value="FAD-bd_PCMH_sub1"/>
</dbReference>
<dbReference type="Gene3D" id="3.30.43.10">
    <property type="entry name" value="Uridine Diphospho-n-acetylenolpyruvylglucosamine Reductase, domain 2"/>
    <property type="match status" value="1"/>
</dbReference>
<dbReference type="GO" id="GO:0008360">
    <property type="term" value="P:regulation of cell shape"/>
    <property type="evidence" value="ECO:0007669"/>
    <property type="project" value="UniProtKB-KW"/>
</dbReference>